<dbReference type="PANTHER" id="PTHR48207">
    <property type="entry name" value="SUCCINATE--HYDROXYMETHYLGLUTARATE COA-TRANSFERASE"/>
    <property type="match status" value="1"/>
</dbReference>
<accession>A0A6C2UHH0</accession>
<evidence type="ECO:0000313" key="2">
    <source>
        <dbReference type="EMBL" id="VGO18947.1"/>
    </source>
</evidence>
<proteinExistence type="predicted"/>
<organism evidence="2 3">
    <name type="scientific">Pontiella sulfatireligans</name>
    <dbReference type="NCBI Taxonomy" id="2750658"/>
    <lineage>
        <taxon>Bacteria</taxon>
        <taxon>Pseudomonadati</taxon>
        <taxon>Kiritimatiellota</taxon>
        <taxon>Kiritimatiellia</taxon>
        <taxon>Kiritimatiellales</taxon>
        <taxon>Pontiellaceae</taxon>
        <taxon>Pontiella</taxon>
    </lineage>
</organism>
<gene>
    <name evidence="2" type="primary">uctC</name>
    <name evidence="2" type="ORF">SCARR_01001</name>
</gene>
<dbReference type="InterPro" id="IPR023606">
    <property type="entry name" value="CoA-Trfase_III_dom_1_sf"/>
</dbReference>
<dbReference type="Pfam" id="PF02515">
    <property type="entry name" value="CoA_transf_3"/>
    <property type="match status" value="1"/>
</dbReference>
<dbReference type="EMBL" id="CAAHFH010000001">
    <property type="protein sequence ID" value="VGO18947.1"/>
    <property type="molecule type" value="Genomic_DNA"/>
</dbReference>
<dbReference type="InterPro" id="IPR003673">
    <property type="entry name" value="CoA-Trfase_fam_III"/>
</dbReference>
<evidence type="ECO:0000313" key="3">
    <source>
        <dbReference type="Proteomes" id="UP000346198"/>
    </source>
</evidence>
<dbReference type="Proteomes" id="UP000346198">
    <property type="component" value="Unassembled WGS sequence"/>
</dbReference>
<keyword evidence="3" id="KW-1185">Reference proteome</keyword>
<sequence>MITKNALDGIRILDFSHVYQGPVGTQILADYGADVIKVERPGSGDWSRSWGPFIKDVSLPFANLNRNKRSITVDMKQEAGKEMIRKLVKEADVLVHNFRQGVMEKLGFGYDELKKINPALIYASSNGWGDTGPYAERGRAGHDMMARAEGGWFTFYDAEKPPIPGGISIDYPAGLNLMIGILTALLYRNRTGEGQYLSTDLLSVAFHAHAWDAASRLNAQKIDRPAAVGGTEEAIHKAFQTLDGFIEISPVFSKNALKDISTALGLGDLSEKPVFSTEELQIENKNQLNALLARAFLGKTTDDWMDELESKGVLCARINSFEEAARDPQIACNKMIVTMEDPEVGELKLLGTPVRLKGTPPKLKQFPPRLGQHNHDVALEIGYTEEEVARMTEDGIFG</sequence>
<dbReference type="Gene3D" id="3.40.50.10540">
    <property type="entry name" value="Crotonobetainyl-coa:carnitine coa-transferase, domain 1"/>
    <property type="match status" value="1"/>
</dbReference>
<evidence type="ECO:0000256" key="1">
    <source>
        <dbReference type="ARBA" id="ARBA00022679"/>
    </source>
</evidence>
<dbReference type="GO" id="GO:0008410">
    <property type="term" value="F:CoA-transferase activity"/>
    <property type="evidence" value="ECO:0007669"/>
    <property type="project" value="TreeGrafter"/>
</dbReference>
<dbReference type="PANTHER" id="PTHR48207:SF3">
    <property type="entry name" value="SUCCINATE--HYDROXYMETHYLGLUTARATE COA-TRANSFERASE"/>
    <property type="match status" value="1"/>
</dbReference>
<name>A0A6C2UHH0_9BACT</name>
<dbReference type="SUPFAM" id="SSF89796">
    <property type="entry name" value="CoA-transferase family III (CaiB/BaiF)"/>
    <property type="match status" value="1"/>
</dbReference>
<keyword evidence="1 2" id="KW-0808">Transferase</keyword>
<dbReference type="Gene3D" id="3.30.1540.10">
    <property type="entry name" value="formyl-coa transferase, domain 3"/>
    <property type="match status" value="1"/>
</dbReference>
<dbReference type="RefSeq" id="WP_168433003.1">
    <property type="nucleotide sequence ID" value="NZ_CAAHFH010000001.1"/>
</dbReference>
<protein>
    <submittedName>
        <fullName evidence="2">Acetyl-CoA:oxalate CoA-transferase</fullName>
    </submittedName>
</protein>
<dbReference type="AlphaFoldDB" id="A0A6C2UHH0"/>
<reference evidence="2 3" key="1">
    <citation type="submission" date="2019-04" db="EMBL/GenBank/DDBJ databases">
        <authorList>
            <person name="Van Vliet M D."/>
        </authorList>
    </citation>
    <scope>NUCLEOTIDE SEQUENCE [LARGE SCALE GENOMIC DNA]</scope>
    <source>
        <strain evidence="2 3">F21</strain>
    </source>
</reference>
<dbReference type="InterPro" id="IPR050483">
    <property type="entry name" value="CoA-transferase_III_domain"/>
</dbReference>
<dbReference type="InterPro" id="IPR044855">
    <property type="entry name" value="CoA-Trfase_III_dom3_sf"/>
</dbReference>